<dbReference type="PRINTS" id="PR00420">
    <property type="entry name" value="RNGMNOXGNASE"/>
</dbReference>
<evidence type="ECO:0000259" key="2">
    <source>
        <dbReference type="Pfam" id="PF01494"/>
    </source>
</evidence>
<feature type="domain" description="FAD-binding" evidence="2">
    <location>
        <begin position="3"/>
        <end position="326"/>
    </location>
</feature>
<dbReference type="InterPro" id="IPR050631">
    <property type="entry name" value="PheA/TfdB_FAD_monoxygenase"/>
</dbReference>
<protein>
    <submittedName>
        <fullName evidence="3">FAD-dependent monooxygenase</fullName>
    </submittedName>
</protein>
<gene>
    <name evidence="3" type="ORF">F6B43_13375</name>
</gene>
<dbReference type="Gene3D" id="3.50.50.60">
    <property type="entry name" value="FAD/NAD(P)-binding domain"/>
    <property type="match status" value="1"/>
</dbReference>
<dbReference type="Pfam" id="PF01494">
    <property type="entry name" value="FAD_binding_3"/>
    <property type="match status" value="1"/>
</dbReference>
<dbReference type="AlphaFoldDB" id="A0A5J5J1B0"/>
<dbReference type="OrthoDB" id="4246007at2"/>
<dbReference type="Gene3D" id="3.30.70.2450">
    <property type="match status" value="1"/>
</dbReference>
<dbReference type="EMBL" id="VYSA01000002">
    <property type="protein sequence ID" value="KAA9108372.1"/>
    <property type="molecule type" value="Genomic_DNA"/>
</dbReference>
<dbReference type="Proteomes" id="UP000325827">
    <property type="component" value="Unassembled WGS sequence"/>
</dbReference>
<evidence type="ECO:0000256" key="1">
    <source>
        <dbReference type="ARBA" id="ARBA00023002"/>
    </source>
</evidence>
<dbReference type="PANTHER" id="PTHR43476:SF3">
    <property type="entry name" value="FAD-BINDING MONOOXYGENASE"/>
    <property type="match status" value="1"/>
</dbReference>
<organism evidence="3 4">
    <name type="scientific">Microbacterium rhizomatis</name>
    <dbReference type="NCBI Taxonomy" id="1631477"/>
    <lineage>
        <taxon>Bacteria</taxon>
        <taxon>Bacillati</taxon>
        <taxon>Actinomycetota</taxon>
        <taxon>Actinomycetes</taxon>
        <taxon>Micrococcales</taxon>
        <taxon>Microbacteriaceae</taxon>
        <taxon>Microbacterium</taxon>
    </lineage>
</organism>
<comment type="caution">
    <text evidence="3">The sequence shown here is derived from an EMBL/GenBank/DDBJ whole genome shotgun (WGS) entry which is preliminary data.</text>
</comment>
<dbReference type="RefSeq" id="WP_150449404.1">
    <property type="nucleotide sequence ID" value="NZ_VYSA01000002.1"/>
</dbReference>
<dbReference type="GO" id="GO:0008688">
    <property type="term" value="F:3-(3-hydroxyphenyl)propionate hydroxylase activity"/>
    <property type="evidence" value="ECO:0007669"/>
    <property type="project" value="TreeGrafter"/>
</dbReference>
<reference evidence="4" key="1">
    <citation type="submission" date="2019-09" db="EMBL/GenBank/DDBJ databases">
        <title>Mumia zhuanghuii sp. nov. isolated from the intestinal contents of plateau pika (Ochotona curzoniae) in the Qinghai-Tibet plateau of China.</title>
        <authorList>
            <person name="Tian Z."/>
        </authorList>
    </citation>
    <scope>NUCLEOTIDE SEQUENCE [LARGE SCALE GENOMIC DNA]</scope>
    <source>
        <strain evidence="4">JCM 30598</strain>
    </source>
</reference>
<accession>A0A5J5J1B0</accession>
<evidence type="ECO:0000313" key="4">
    <source>
        <dbReference type="Proteomes" id="UP000325827"/>
    </source>
</evidence>
<sequence length="380" mass="40197">MRDVIVVGAGPVGLLIAGELAHRGFDVLVLERRESVGAGTRAIGVHAPVLAALEASGVTESLLTHALRVERGEARSRGRTLGVVRFDRLSTRFPFVATLPQAATESVLTAFAPPPERGATVTSIVPARDSVRVTVKNATREREESARVVVAASGWTGRSLVYRDVPTHVYRDRYLMADVDVADRPDAAVALVNLDPEGVLESFPLPAGRRRLVAWDSPPAEDSDAARVERLATAVARRGEPEAAASVRDASAFGVRRVVAPQLRGGRLFAIGDAAHEVSPIGGQGMNLGLLDAATLAPLIAQWLREDEPPDAALRVWERRRVRSATTAARLAAVNTALGRSLGPSADAARRAALRLALSRFLGGAFASAYAMGLDADATS</sequence>
<keyword evidence="4" id="KW-1185">Reference proteome</keyword>
<name>A0A5J5J1B0_9MICO</name>
<dbReference type="PANTHER" id="PTHR43476">
    <property type="entry name" value="3-(3-HYDROXY-PHENYL)PROPIONATE/3-HYDROXYCINNAMIC ACID HYDROXYLASE"/>
    <property type="match status" value="1"/>
</dbReference>
<dbReference type="GO" id="GO:0019622">
    <property type="term" value="P:3-(3-hydroxy)phenylpropionate catabolic process"/>
    <property type="evidence" value="ECO:0007669"/>
    <property type="project" value="TreeGrafter"/>
</dbReference>
<keyword evidence="3" id="KW-0503">Monooxygenase</keyword>
<evidence type="ECO:0000313" key="3">
    <source>
        <dbReference type="EMBL" id="KAA9108372.1"/>
    </source>
</evidence>
<dbReference type="InterPro" id="IPR036188">
    <property type="entry name" value="FAD/NAD-bd_sf"/>
</dbReference>
<dbReference type="SUPFAM" id="SSF51905">
    <property type="entry name" value="FAD/NAD(P)-binding domain"/>
    <property type="match status" value="1"/>
</dbReference>
<keyword evidence="1" id="KW-0560">Oxidoreductase</keyword>
<dbReference type="InterPro" id="IPR002938">
    <property type="entry name" value="FAD-bd"/>
</dbReference>
<proteinExistence type="predicted"/>
<dbReference type="GO" id="GO:0071949">
    <property type="term" value="F:FAD binding"/>
    <property type="evidence" value="ECO:0007669"/>
    <property type="project" value="InterPro"/>
</dbReference>